<keyword evidence="2" id="KW-0479">Metal-binding</keyword>
<dbReference type="RefSeq" id="WP_158435259.1">
    <property type="nucleotide sequence ID" value="NZ_CP103305.1"/>
</dbReference>
<evidence type="ECO:0000259" key="8">
    <source>
        <dbReference type="Pfam" id="PF01996"/>
    </source>
</evidence>
<dbReference type="SUPFAM" id="SSF144010">
    <property type="entry name" value="CofE-like"/>
    <property type="match status" value="1"/>
</dbReference>
<evidence type="ECO:0000256" key="4">
    <source>
        <dbReference type="ARBA" id="ARBA00022842"/>
    </source>
</evidence>
<name>A0A977IE72_9ARCH</name>
<dbReference type="InterPro" id="IPR008225">
    <property type="entry name" value="F420-0_g-glutamyl_ligase"/>
</dbReference>
<keyword evidence="7" id="KW-0464">Manganese</keyword>
<reference evidence="9" key="1">
    <citation type="submission" date="2022-08" db="EMBL/GenBank/DDBJ databases">
        <title>Dynamic responses of ammonia-oxidizing microbial communities induced by reactive oxygen species (ROS) in fluctuating redox aquifers.</title>
        <authorList>
            <person name="Wang P."/>
            <person name="Wang H."/>
        </authorList>
    </citation>
    <scope>NUCLEOTIDE SEQUENCE</scope>
    <source>
        <strain evidence="9">PLX03</strain>
    </source>
</reference>
<protein>
    <submittedName>
        <fullName evidence="9">Coenzyme F420-0:L-glutamate ligase</fullName>
        <ecNumber evidence="9">6.3.2.31</ecNumber>
    </submittedName>
</protein>
<dbReference type="Pfam" id="PF01996">
    <property type="entry name" value="F420_ligase"/>
    <property type="match status" value="1"/>
</dbReference>
<dbReference type="Gene3D" id="3.90.1660.10">
    <property type="entry name" value="CofE-like domain"/>
    <property type="match status" value="1"/>
</dbReference>
<organism evidence="9">
    <name type="scientific">Nitrososphaera viennensis</name>
    <dbReference type="NCBI Taxonomy" id="1034015"/>
    <lineage>
        <taxon>Archaea</taxon>
        <taxon>Nitrososphaerota</taxon>
        <taxon>Nitrososphaeria</taxon>
        <taxon>Nitrososphaerales</taxon>
        <taxon>Nitrososphaeraceae</taxon>
        <taxon>Nitrososphaera</taxon>
    </lineage>
</organism>
<dbReference type="Proteomes" id="UP001059771">
    <property type="component" value="Chromosome"/>
</dbReference>
<dbReference type="GO" id="GO:0052618">
    <property type="term" value="F:coenzyme F420-0:L-glutamate ligase activity"/>
    <property type="evidence" value="ECO:0007669"/>
    <property type="project" value="UniProtKB-EC"/>
</dbReference>
<dbReference type="PANTHER" id="PTHR47917:SF2">
    <property type="entry name" value="COENZYME F420:L-GLUTAMATE LIGASE-LIKE DOMAIN-CONTAINING PROTEIN"/>
    <property type="match status" value="1"/>
</dbReference>
<dbReference type="AlphaFoldDB" id="A0A977IE72"/>
<keyword evidence="3" id="KW-0547">Nucleotide-binding</keyword>
<dbReference type="InterPro" id="IPR002847">
    <property type="entry name" value="F420-0_gamma-glut_ligase-dom"/>
</dbReference>
<dbReference type="EC" id="6.3.2.31" evidence="9"/>
<keyword evidence="6" id="KW-0342">GTP-binding</keyword>
<dbReference type="Gene3D" id="3.30.1330.100">
    <property type="entry name" value="CofE-like"/>
    <property type="match status" value="1"/>
</dbReference>
<evidence type="ECO:0000256" key="1">
    <source>
        <dbReference type="ARBA" id="ARBA00022598"/>
    </source>
</evidence>
<evidence type="ECO:0000256" key="2">
    <source>
        <dbReference type="ARBA" id="ARBA00022723"/>
    </source>
</evidence>
<gene>
    <name evidence="9" type="primary">cofE</name>
    <name evidence="9" type="ORF">NWT39_14680</name>
</gene>
<evidence type="ECO:0000256" key="5">
    <source>
        <dbReference type="ARBA" id="ARBA00022958"/>
    </source>
</evidence>
<evidence type="ECO:0000256" key="3">
    <source>
        <dbReference type="ARBA" id="ARBA00022741"/>
    </source>
</evidence>
<keyword evidence="1 9" id="KW-0436">Ligase</keyword>
<evidence type="ECO:0000313" key="9">
    <source>
        <dbReference type="EMBL" id="UVS69135.1"/>
    </source>
</evidence>
<sequence>MANAKARLSRVRISSLRLEILAVKVARKSGKFSLFESLLQQGFDYKDGDIIVVSSKFVSMAEGSVVDMRRIRVSKKARALAKKCHMEPKLAELVLRESDYIVKGVPGFLLAIRDGMIAPNAGIDKSNVPKGFAILYPRDPFASAEGLKDAFLANLGIKVGIVIADSRLMPTRIGTTGVAIACAGFEPVEDLRGKKDLFGNVLRVTFRAVADGLATMGVAAMGESDESTPAAVVRGARVQWTNKKLSWRDMAVAPEQDIYLRGLKSEL</sequence>
<proteinExistence type="predicted"/>
<keyword evidence="4" id="KW-0460">Magnesium</keyword>
<dbReference type="PANTHER" id="PTHR47917">
    <property type="match status" value="1"/>
</dbReference>
<dbReference type="GO" id="GO:0005525">
    <property type="term" value="F:GTP binding"/>
    <property type="evidence" value="ECO:0007669"/>
    <property type="project" value="UniProtKB-KW"/>
</dbReference>
<dbReference type="GO" id="GO:0046872">
    <property type="term" value="F:metal ion binding"/>
    <property type="evidence" value="ECO:0007669"/>
    <property type="project" value="UniProtKB-KW"/>
</dbReference>
<feature type="domain" description="Coenzyme F420:L-glutamate ligase-like" evidence="8">
    <location>
        <begin position="35"/>
        <end position="235"/>
    </location>
</feature>
<dbReference type="GeneID" id="74948208"/>
<dbReference type="NCBIfam" id="TIGR01916">
    <property type="entry name" value="F420_cofE"/>
    <property type="match status" value="1"/>
</dbReference>
<keyword evidence="5" id="KW-0630">Potassium</keyword>
<accession>A0A977IE72</accession>
<dbReference type="EMBL" id="CP103305">
    <property type="protein sequence ID" value="UVS69135.1"/>
    <property type="molecule type" value="Genomic_DNA"/>
</dbReference>
<evidence type="ECO:0000256" key="7">
    <source>
        <dbReference type="ARBA" id="ARBA00023211"/>
    </source>
</evidence>
<evidence type="ECO:0000256" key="6">
    <source>
        <dbReference type="ARBA" id="ARBA00023134"/>
    </source>
</evidence>